<feature type="transmembrane region" description="Helical" evidence="1">
    <location>
        <begin position="429"/>
        <end position="450"/>
    </location>
</feature>
<dbReference type="KEGG" id="csr:Cspa_c02540"/>
<name>M1MR30_9CLOT</name>
<dbReference type="Proteomes" id="UP000011728">
    <property type="component" value="Chromosome"/>
</dbReference>
<reference evidence="2 3" key="1">
    <citation type="submission" date="2013-02" db="EMBL/GenBank/DDBJ databases">
        <title>Genome sequence of Clostridium saccharoperbutylacetonicum N1-4(HMT).</title>
        <authorList>
            <person name="Poehlein A."/>
            <person name="Daniel R."/>
        </authorList>
    </citation>
    <scope>NUCLEOTIDE SEQUENCE [LARGE SCALE GENOMIC DNA]</scope>
    <source>
        <strain evidence="3">N1-4(HMT)</strain>
    </source>
</reference>
<feature type="transmembrane region" description="Helical" evidence="1">
    <location>
        <begin position="289"/>
        <end position="309"/>
    </location>
</feature>
<keyword evidence="1" id="KW-1133">Transmembrane helix</keyword>
<feature type="transmembrane region" description="Helical" evidence="1">
    <location>
        <begin position="471"/>
        <end position="492"/>
    </location>
</feature>
<protein>
    <recommendedName>
        <fullName evidence="4">Glycosyltransferase RgtA/B/C/D-like domain-containing protein</fullName>
    </recommendedName>
</protein>
<dbReference type="RefSeq" id="WP_015390398.1">
    <property type="nucleotide sequence ID" value="NC_020291.1"/>
</dbReference>
<dbReference type="eggNOG" id="ENOG502ZA17">
    <property type="taxonomic scope" value="Bacteria"/>
</dbReference>
<dbReference type="OrthoDB" id="2787347at2"/>
<feature type="transmembrane region" description="Helical" evidence="1">
    <location>
        <begin position="53"/>
        <end position="72"/>
    </location>
</feature>
<feature type="transmembrane region" description="Helical" evidence="1">
    <location>
        <begin position="211"/>
        <end position="234"/>
    </location>
</feature>
<feature type="transmembrane region" description="Helical" evidence="1">
    <location>
        <begin position="366"/>
        <end position="384"/>
    </location>
</feature>
<keyword evidence="1" id="KW-0812">Transmembrane</keyword>
<organism evidence="2 3">
    <name type="scientific">Clostridium saccharoperbutylacetonicum N1-4(HMT)</name>
    <dbReference type="NCBI Taxonomy" id="931276"/>
    <lineage>
        <taxon>Bacteria</taxon>
        <taxon>Bacillati</taxon>
        <taxon>Bacillota</taxon>
        <taxon>Clostridia</taxon>
        <taxon>Eubacteriales</taxon>
        <taxon>Clostridiaceae</taxon>
        <taxon>Clostridium</taxon>
    </lineage>
</organism>
<accession>M1MR30</accession>
<keyword evidence="3" id="KW-1185">Reference proteome</keyword>
<gene>
    <name evidence="2" type="ORF">Cspa_c02540</name>
</gene>
<evidence type="ECO:0000256" key="1">
    <source>
        <dbReference type="SAM" id="Phobius"/>
    </source>
</evidence>
<sequence length="626" mass="72216">MEMLLILAVFIGYAALIYHKFKINSAFIPVTIITSITGIVYIFGLANQLELSVQIINIAGLLLFIYFIVQALRKNFSMKFFLCPAIIFFLIGALYFGFLLKDLSYFHYDNFTHFGKIVKEMFYFDSLPNMNTTITFQNYPPATAIFIYYFCKIIGYSEGHALVAQAILVISILATFLWKDNLKKVFFNSLSFTIIFITISMLSFDDTTLHIYNLLVDGILGFLASASIIVTYYYRNDIKKNVFVNLPLLSFLVLTKDSGKLFFFICILFVLFSNTQLKAFKKNIKELKIILPLIILLVWVPLLFSSSWANYVKKAYPSTAYESNKFAISKSKLKETYNSHSHEFVKTLPAKFINRVFDIHSINTQLLISVNAISILISIIYYILLKKRASLQLKALALSNCMLVAYLIGEFLMYLLIMPEAEAVNLASFDRYFCSAIILFASTQLICGINSINKLLEHITTANNTNKRRPLFEKLLLLLICCMIILPNFYIVRTGMKQLFIRPNEQEFRRIDVKKACEKVKNYLGRDESILIYNGDKDNTTGFYLALGKYEMLTNDLNVIDVNLINSDKKKFLEFLAKRNYIIMAENDEIFWNELNNNNIKVTNEKDGILYKIIHENEQIRIEKIA</sequence>
<feature type="transmembrane region" description="Helical" evidence="1">
    <location>
        <begin position="396"/>
        <end position="417"/>
    </location>
</feature>
<dbReference type="STRING" id="36745.CLSAP_02510"/>
<evidence type="ECO:0000313" key="3">
    <source>
        <dbReference type="Proteomes" id="UP000011728"/>
    </source>
</evidence>
<feature type="transmembrane region" description="Helical" evidence="1">
    <location>
        <begin position="185"/>
        <end position="204"/>
    </location>
</feature>
<evidence type="ECO:0008006" key="4">
    <source>
        <dbReference type="Google" id="ProtNLM"/>
    </source>
</evidence>
<feature type="transmembrane region" description="Helical" evidence="1">
    <location>
        <begin position="162"/>
        <end position="179"/>
    </location>
</feature>
<dbReference type="HOGENOM" id="CLU_029035_0_0_9"/>
<evidence type="ECO:0000313" key="2">
    <source>
        <dbReference type="EMBL" id="AGF54072.1"/>
    </source>
</evidence>
<dbReference type="EMBL" id="CP004121">
    <property type="protein sequence ID" value="AGF54072.1"/>
    <property type="molecule type" value="Genomic_DNA"/>
</dbReference>
<dbReference type="PATRIC" id="fig|931276.5.peg.229"/>
<keyword evidence="1" id="KW-0472">Membrane</keyword>
<feature type="transmembrane region" description="Helical" evidence="1">
    <location>
        <begin position="26"/>
        <end position="46"/>
    </location>
</feature>
<feature type="transmembrane region" description="Helical" evidence="1">
    <location>
        <begin position="78"/>
        <end position="100"/>
    </location>
</feature>
<dbReference type="AlphaFoldDB" id="M1MR30"/>
<proteinExistence type="predicted"/>